<feature type="compositionally biased region" description="Low complexity" evidence="1">
    <location>
        <begin position="32"/>
        <end position="42"/>
    </location>
</feature>
<dbReference type="eggNOG" id="ENOG5031746">
    <property type="taxonomic scope" value="Bacteria"/>
</dbReference>
<keyword evidence="3" id="KW-1185">Reference proteome</keyword>
<reference evidence="2 3" key="1">
    <citation type="journal article" date="2013" name="Genome Announc.">
        <title>Complete genome sequence of Myxococcus stipitatus strain DSM 14675, a fruiting myxobacterium.</title>
        <authorList>
            <person name="Huntley S."/>
            <person name="Kneip S."/>
            <person name="Treuner-Lange A."/>
            <person name="Sogaard-Andersen L."/>
        </authorList>
    </citation>
    <scope>NUCLEOTIDE SEQUENCE [LARGE SCALE GENOMIC DNA]</scope>
    <source>
        <strain evidence="3">DSM 14675 / JCM 12634 / Mx s8</strain>
    </source>
</reference>
<proteinExistence type="predicted"/>
<evidence type="ECO:0000256" key="1">
    <source>
        <dbReference type="SAM" id="MobiDB-lite"/>
    </source>
</evidence>
<accession>L7UD83</accession>
<evidence type="ECO:0000313" key="2">
    <source>
        <dbReference type="EMBL" id="AGC45557.1"/>
    </source>
</evidence>
<name>L7UD83_MYXSD</name>
<sequence>MARKKIAEGYGGTSEQRQRHLQGDDFSERAPRTPAEAEAARSTPDKDGVLVTLHPLQDEDEDDLWRGEP</sequence>
<dbReference type="KEGG" id="msd:MYSTI_04259"/>
<dbReference type="EMBL" id="CP004025">
    <property type="protein sequence ID" value="AGC45557.1"/>
    <property type="molecule type" value="Genomic_DNA"/>
</dbReference>
<gene>
    <name evidence="2" type="ordered locus">MYSTI_04259</name>
</gene>
<feature type="region of interest" description="Disordered" evidence="1">
    <location>
        <begin position="1"/>
        <end position="69"/>
    </location>
</feature>
<organism evidence="2 3">
    <name type="scientific">Myxococcus stipitatus (strain DSM 14675 / JCM 12634 / Mx s8)</name>
    <dbReference type="NCBI Taxonomy" id="1278073"/>
    <lineage>
        <taxon>Bacteria</taxon>
        <taxon>Pseudomonadati</taxon>
        <taxon>Myxococcota</taxon>
        <taxon>Myxococcia</taxon>
        <taxon>Myxococcales</taxon>
        <taxon>Cystobacterineae</taxon>
        <taxon>Myxococcaceae</taxon>
        <taxon>Myxococcus</taxon>
    </lineage>
</organism>
<evidence type="ECO:0000313" key="3">
    <source>
        <dbReference type="Proteomes" id="UP000011131"/>
    </source>
</evidence>
<feature type="compositionally biased region" description="Basic and acidic residues" evidence="1">
    <location>
        <begin position="16"/>
        <end position="31"/>
    </location>
</feature>
<dbReference type="HOGENOM" id="CLU_2860067_0_0_7"/>
<dbReference type="Proteomes" id="UP000011131">
    <property type="component" value="Chromosome"/>
</dbReference>
<protein>
    <submittedName>
        <fullName evidence="2">Uncharacterized protein</fullName>
    </submittedName>
</protein>
<dbReference type="RefSeq" id="WP_015349817.1">
    <property type="nucleotide sequence ID" value="NC_020126.1"/>
</dbReference>
<dbReference type="AlphaFoldDB" id="L7UD83"/>
<dbReference type="PATRIC" id="fig|1278073.3.peg.4330"/>